<dbReference type="Proteomes" id="UP000035065">
    <property type="component" value="Unassembled WGS sequence"/>
</dbReference>
<dbReference type="RefSeq" id="WP_009677337.1">
    <property type="nucleotide sequence ID" value="NZ_AEUD01000001.1"/>
</dbReference>
<keyword evidence="2" id="KW-1185">Reference proteome</keyword>
<gene>
    <name evidence="1" type="ORF">SCNU_00300</name>
</gene>
<dbReference type="OrthoDB" id="4377013at2"/>
<dbReference type="STRING" id="644548.SCNU_00300"/>
<evidence type="ECO:0000313" key="2">
    <source>
        <dbReference type="Proteomes" id="UP000035065"/>
    </source>
</evidence>
<accession>F1YED9</accession>
<reference evidence="1 2" key="1">
    <citation type="journal article" date="2011" name="J. Bacteriol.">
        <title>Draft Genome Sequence of Gordonia neofelifaecis NRRL B-59395, a Cholesterol-Degrading Actinomycete.</title>
        <authorList>
            <person name="Ge F."/>
            <person name="Li W."/>
            <person name="Chen G."/>
            <person name="Liu Y."/>
            <person name="Zhang G."/>
            <person name="Yong B."/>
            <person name="Wang Q."/>
            <person name="Wang N."/>
            <person name="Huang Z."/>
            <person name="Li W."/>
            <person name="Wang J."/>
            <person name="Wu C."/>
            <person name="Xie Q."/>
            <person name="Liu G."/>
        </authorList>
    </citation>
    <scope>NUCLEOTIDE SEQUENCE [LARGE SCALE GENOMIC DNA]</scope>
    <source>
        <strain evidence="1 2">NRRL B-59395</strain>
    </source>
</reference>
<organism evidence="1 2">
    <name type="scientific">Gordonia neofelifaecis NRRL B-59395</name>
    <dbReference type="NCBI Taxonomy" id="644548"/>
    <lineage>
        <taxon>Bacteria</taxon>
        <taxon>Bacillati</taxon>
        <taxon>Actinomycetota</taxon>
        <taxon>Actinomycetes</taxon>
        <taxon>Mycobacteriales</taxon>
        <taxon>Gordoniaceae</taxon>
        <taxon>Gordonia</taxon>
    </lineage>
</organism>
<sequence length="115" mass="12694">MSYTLAFWSGGDSADCGDIYNRLNGGEFVEGVAPVDEAVVEDRLATLDGWVRHENMLYPPGATTADGPAFDTFIDKQFVVFTGYGVEPHDINVVIDVMRGLDFRLSAPQTLERFE</sequence>
<comment type="caution">
    <text evidence="1">The sequence shown here is derived from an EMBL/GenBank/DDBJ whole genome shotgun (WGS) entry which is preliminary data.</text>
</comment>
<dbReference type="EMBL" id="AEUD01000001">
    <property type="protein sequence ID" value="EGD56772.1"/>
    <property type="molecule type" value="Genomic_DNA"/>
</dbReference>
<name>F1YED9_9ACTN</name>
<proteinExistence type="predicted"/>
<dbReference type="AlphaFoldDB" id="F1YED9"/>
<dbReference type="eggNOG" id="ENOG5031W28">
    <property type="taxonomic scope" value="Bacteria"/>
</dbReference>
<protein>
    <submittedName>
        <fullName evidence="1">Uncharacterized protein</fullName>
    </submittedName>
</protein>
<evidence type="ECO:0000313" key="1">
    <source>
        <dbReference type="EMBL" id="EGD56772.1"/>
    </source>
</evidence>